<reference evidence="5 6" key="1">
    <citation type="submission" date="2016-03" db="EMBL/GenBank/DDBJ databases">
        <authorList>
            <person name="Devillers H."/>
        </authorList>
    </citation>
    <scope>NUCLEOTIDE SEQUENCE [LARGE SCALE GENOMIC DNA]</scope>
    <source>
        <strain evidence="5">CBS 11717</strain>
    </source>
</reference>
<dbReference type="SUPFAM" id="SSF53474">
    <property type="entry name" value="alpha/beta-Hydrolases"/>
    <property type="match status" value="1"/>
</dbReference>
<comment type="similarity">
    <text evidence="1">Belongs to the putative lipase ROG1 family.</text>
</comment>
<dbReference type="Gene3D" id="3.40.50.1820">
    <property type="entry name" value="alpha/beta hydrolase"/>
    <property type="match status" value="1"/>
</dbReference>
<dbReference type="GO" id="GO:0005811">
    <property type="term" value="C:lipid droplet"/>
    <property type="evidence" value="ECO:0007669"/>
    <property type="project" value="TreeGrafter"/>
</dbReference>
<evidence type="ECO:0000256" key="3">
    <source>
        <dbReference type="SAM" id="Phobius"/>
    </source>
</evidence>
<keyword evidence="2" id="KW-0443">Lipid metabolism</keyword>
<dbReference type="InterPro" id="IPR044294">
    <property type="entry name" value="Lipase-like"/>
</dbReference>
<dbReference type="GO" id="GO:0004622">
    <property type="term" value="F:phosphatidylcholine lysophospholipase activity"/>
    <property type="evidence" value="ECO:0007669"/>
    <property type="project" value="TreeGrafter"/>
</dbReference>
<dbReference type="Pfam" id="PF05057">
    <property type="entry name" value="DUF676"/>
    <property type="match status" value="1"/>
</dbReference>
<accession>A0A1G4JDC9</accession>
<feature type="transmembrane region" description="Helical" evidence="3">
    <location>
        <begin position="309"/>
        <end position="329"/>
    </location>
</feature>
<dbReference type="PANTHER" id="PTHR12482:SF65">
    <property type="entry name" value="ESTERASE, PUTATIVE (AFU_ORTHOLOGUE AFUA_3G12320)-RELATED"/>
    <property type="match status" value="1"/>
</dbReference>
<evidence type="ECO:0000256" key="1">
    <source>
        <dbReference type="ARBA" id="ARBA00007920"/>
    </source>
</evidence>
<dbReference type="AlphaFoldDB" id="A0A1G4JDC9"/>
<keyword evidence="6" id="KW-1185">Reference proteome</keyword>
<name>A0A1G4JDC9_9SACH</name>
<feature type="domain" description="DUF676" evidence="4">
    <location>
        <begin position="7"/>
        <end position="214"/>
    </location>
</feature>
<keyword evidence="2" id="KW-0442">Lipid degradation</keyword>
<dbReference type="PANTHER" id="PTHR12482">
    <property type="entry name" value="LIPASE ROG1-RELATED-RELATED"/>
    <property type="match status" value="1"/>
</dbReference>
<gene>
    <name evidence="5" type="ORF">LAMI_0D08570G</name>
</gene>
<dbReference type="OrthoDB" id="273452at2759"/>
<evidence type="ECO:0000259" key="4">
    <source>
        <dbReference type="Pfam" id="PF05057"/>
    </source>
</evidence>
<dbReference type="InterPro" id="IPR029058">
    <property type="entry name" value="AB_hydrolase_fold"/>
</dbReference>
<organism evidence="5 6">
    <name type="scientific">Lachancea mirantina</name>
    <dbReference type="NCBI Taxonomy" id="1230905"/>
    <lineage>
        <taxon>Eukaryota</taxon>
        <taxon>Fungi</taxon>
        <taxon>Dikarya</taxon>
        <taxon>Ascomycota</taxon>
        <taxon>Saccharomycotina</taxon>
        <taxon>Saccharomycetes</taxon>
        <taxon>Saccharomycetales</taxon>
        <taxon>Saccharomycetaceae</taxon>
        <taxon>Lachancea</taxon>
    </lineage>
</organism>
<evidence type="ECO:0000313" key="5">
    <source>
        <dbReference type="EMBL" id="SCU88052.1"/>
    </source>
</evidence>
<evidence type="ECO:0000256" key="2">
    <source>
        <dbReference type="ARBA" id="ARBA00022963"/>
    </source>
</evidence>
<dbReference type="Proteomes" id="UP000191024">
    <property type="component" value="Chromosome D"/>
</dbReference>
<dbReference type="GO" id="GO:0016042">
    <property type="term" value="P:lipid catabolic process"/>
    <property type="evidence" value="ECO:0007669"/>
    <property type="project" value="UniProtKB-KW"/>
</dbReference>
<keyword evidence="3" id="KW-0812">Transmembrane</keyword>
<keyword evidence="3" id="KW-1133">Transmembrane helix</keyword>
<dbReference type="GO" id="GO:0047372">
    <property type="term" value="F:monoacylglycerol lipase activity"/>
    <property type="evidence" value="ECO:0007669"/>
    <property type="project" value="TreeGrafter"/>
</dbReference>
<protein>
    <submittedName>
        <fullName evidence="5">LAMI_0D08570g1_1</fullName>
    </submittedName>
</protein>
<dbReference type="InterPro" id="IPR007751">
    <property type="entry name" value="DUF676_lipase-like"/>
</dbReference>
<evidence type="ECO:0000313" key="6">
    <source>
        <dbReference type="Proteomes" id="UP000191024"/>
    </source>
</evidence>
<keyword evidence="3" id="KW-0472">Membrane</keyword>
<sequence length="531" mass="60913">MSEPCVKKYHLVVLVHGLWGHGAHLEYISKALQEHYVSKFGLRKEGEFTDEEIVIYTTHLNEGYKTYDGIDVCGVRVAREIEDRIEQLGAVTKFSLCGYSLGGLISRYAAGLLHRRQFFKKKDIELINFTTFCTPHVGVLAPGKNVAVNLFNAIVPTVLGNSGKQMFLKDKVKRANGLPLVYLMGMEGSVFYRALQEFRYISLYANVINDKRTAWWTSGISRNDPFFDVTEQNGIHRFSYIKGYEPIVLDHMKPIKIFRIEDVEIADKSICEKLKGEHEKTHVVRENGSKVDRREYFFFKYWIAKIGRWILVFLNLVLIAPLWVVWFLISGFMETVKSTVRVTTFLRKYSHQLIQDFYDIPLEPLSEASSDLSATLTNEYEQHIQESLNDQTDTFIESLYDAIERKNTLAAAVRESSPDLDLVPNSTSDASDSITTTIRELETTSVDHIISRAKGANLKKLPPLQNLRLAISPRQLDIIDSLNKLAWQKFPIYIRNTSSSHACAIVRHEDPNFEEGKVVVKHWVEEVFKFE</sequence>
<dbReference type="EMBL" id="LT598463">
    <property type="protein sequence ID" value="SCU88052.1"/>
    <property type="molecule type" value="Genomic_DNA"/>
</dbReference>
<proteinExistence type="inferred from homology"/>